<evidence type="ECO:0000313" key="1">
    <source>
        <dbReference type="EMBL" id="HIU95820.1"/>
    </source>
</evidence>
<evidence type="ECO:0000313" key="2">
    <source>
        <dbReference type="Proteomes" id="UP000824130"/>
    </source>
</evidence>
<reference evidence="1" key="1">
    <citation type="submission" date="2020-10" db="EMBL/GenBank/DDBJ databases">
        <authorList>
            <person name="Gilroy R."/>
        </authorList>
    </citation>
    <scope>NUCLEOTIDE SEQUENCE</scope>
    <source>
        <strain evidence="1">ChiSjej4B22-8349</strain>
    </source>
</reference>
<dbReference type="EMBL" id="DVOB01000081">
    <property type="protein sequence ID" value="HIU95820.1"/>
    <property type="molecule type" value="Genomic_DNA"/>
</dbReference>
<sequence length="90" mass="10390">MLPFKMRVYQFVAESNRAVNADDIMSGLQGEYGGEKQFNRKRVEHYLDAIAAVGMIEESQLGFNDKGELTIDYRSTKLGRDRLKYLPRKN</sequence>
<reference evidence="1" key="2">
    <citation type="journal article" date="2021" name="PeerJ">
        <title>Extensive microbial diversity within the chicken gut microbiome revealed by metagenomics and culture.</title>
        <authorList>
            <person name="Gilroy R."/>
            <person name="Ravi A."/>
            <person name="Getino M."/>
            <person name="Pursley I."/>
            <person name="Horton D.L."/>
            <person name="Alikhan N.F."/>
            <person name="Baker D."/>
            <person name="Gharbi K."/>
            <person name="Hall N."/>
            <person name="Watson M."/>
            <person name="Adriaenssens E.M."/>
            <person name="Foster-Nyarko E."/>
            <person name="Jarju S."/>
            <person name="Secka A."/>
            <person name="Antonio M."/>
            <person name="Oren A."/>
            <person name="Chaudhuri R.R."/>
            <person name="La Ragione R."/>
            <person name="Hildebrand F."/>
            <person name="Pallen M.J."/>
        </authorList>
    </citation>
    <scope>NUCLEOTIDE SEQUENCE</scope>
    <source>
        <strain evidence="1">ChiSjej4B22-8349</strain>
    </source>
</reference>
<accession>A0A9D1N660</accession>
<dbReference type="AlphaFoldDB" id="A0A9D1N660"/>
<proteinExistence type="predicted"/>
<protein>
    <submittedName>
        <fullName evidence="1">Uncharacterized protein</fullName>
    </submittedName>
</protein>
<dbReference type="Proteomes" id="UP000824130">
    <property type="component" value="Unassembled WGS sequence"/>
</dbReference>
<organism evidence="1 2">
    <name type="scientific">Candidatus Allocopromorpha excrementipullorum</name>
    <dbReference type="NCBI Taxonomy" id="2840743"/>
    <lineage>
        <taxon>Bacteria</taxon>
        <taxon>Bacillati</taxon>
        <taxon>Bacillota</taxon>
        <taxon>Clostridia</taxon>
        <taxon>Eubacteriales</taxon>
        <taxon>Eubacteriaceae</taxon>
        <taxon>Eubacteriaceae incertae sedis</taxon>
        <taxon>Candidatus Allocopromorpha</taxon>
    </lineage>
</organism>
<comment type="caution">
    <text evidence="1">The sequence shown here is derived from an EMBL/GenBank/DDBJ whole genome shotgun (WGS) entry which is preliminary data.</text>
</comment>
<gene>
    <name evidence="1" type="ORF">IAD25_03810</name>
</gene>
<name>A0A9D1N660_9FIRM</name>